<protein>
    <submittedName>
        <fullName evidence="2">Uncharacterized protein</fullName>
    </submittedName>
</protein>
<evidence type="ECO:0000313" key="3">
    <source>
        <dbReference type="Proteomes" id="UP001341840"/>
    </source>
</evidence>
<comment type="caution">
    <text evidence="2">The sequence shown here is derived from an EMBL/GenBank/DDBJ whole genome shotgun (WGS) entry which is preliminary data.</text>
</comment>
<dbReference type="EMBL" id="JASCZI010121137">
    <property type="protein sequence ID" value="MED6160043.1"/>
    <property type="molecule type" value="Genomic_DNA"/>
</dbReference>
<name>A0ABU6UJ11_9FABA</name>
<organism evidence="2 3">
    <name type="scientific">Stylosanthes scabra</name>
    <dbReference type="NCBI Taxonomy" id="79078"/>
    <lineage>
        <taxon>Eukaryota</taxon>
        <taxon>Viridiplantae</taxon>
        <taxon>Streptophyta</taxon>
        <taxon>Embryophyta</taxon>
        <taxon>Tracheophyta</taxon>
        <taxon>Spermatophyta</taxon>
        <taxon>Magnoliopsida</taxon>
        <taxon>eudicotyledons</taxon>
        <taxon>Gunneridae</taxon>
        <taxon>Pentapetalae</taxon>
        <taxon>rosids</taxon>
        <taxon>fabids</taxon>
        <taxon>Fabales</taxon>
        <taxon>Fabaceae</taxon>
        <taxon>Papilionoideae</taxon>
        <taxon>50 kb inversion clade</taxon>
        <taxon>dalbergioids sensu lato</taxon>
        <taxon>Dalbergieae</taxon>
        <taxon>Pterocarpus clade</taxon>
        <taxon>Stylosanthes</taxon>
    </lineage>
</organism>
<accession>A0ABU6UJ11</accession>
<sequence>MSPSTLNPMSSIPQATIPTLPTPIESNLQVPVDLSTQIEGTHTAPTGSIPISDIEITLPLDHPPSSTVIDTQNTHPMITRSKIGKPRPKALQGTIIPKDLGTS</sequence>
<evidence type="ECO:0000313" key="2">
    <source>
        <dbReference type="EMBL" id="MED6160043.1"/>
    </source>
</evidence>
<reference evidence="2 3" key="1">
    <citation type="journal article" date="2023" name="Plants (Basel)">
        <title>Bridging the Gap: Combining Genomics and Transcriptomics Approaches to Understand Stylosanthes scabra, an Orphan Legume from the Brazilian Caatinga.</title>
        <authorList>
            <person name="Ferreira-Neto J.R.C."/>
            <person name="da Silva M.D."/>
            <person name="Binneck E."/>
            <person name="de Melo N.F."/>
            <person name="da Silva R.H."/>
            <person name="de Melo A.L.T.M."/>
            <person name="Pandolfi V."/>
            <person name="Bustamante F.O."/>
            <person name="Brasileiro-Vidal A.C."/>
            <person name="Benko-Iseppon A.M."/>
        </authorList>
    </citation>
    <scope>NUCLEOTIDE SEQUENCE [LARGE SCALE GENOMIC DNA]</scope>
    <source>
        <tissue evidence="2">Leaves</tissue>
    </source>
</reference>
<dbReference type="Proteomes" id="UP001341840">
    <property type="component" value="Unassembled WGS sequence"/>
</dbReference>
<evidence type="ECO:0000256" key="1">
    <source>
        <dbReference type="SAM" id="MobiDB-lite"/>
    </source>
</evidence>
<feature type="region of interest" description="Disordered" evidence="1">
    <location>
        <begin position="62"/>
        <end position="103"/>
    </location>
</feature>
<gene>
    <name evidence="2" type="ORF">PIB30_047784</name>
</gene>
<keyword evidence="3" id="KW-1185">Reference proteome</keyword>
<feature type="compositionally biased region" description="Polar residues" evidence="1">
    <location>
        <begin position="64"/>
        <end position="76"/>
    </location>
</feature>
<proteinExistence type="predicted"/>